<organism evidence="1 2">
    <name type="scientific">Microcystis aeruginosa PCC 7806SL</name>
    <dbReference type="NCBI Taxonomy" id="1903187"/>
    <lineage>
        <taxon>Bacteria</taxon>
        <taxon>Bacillati</taxon>
        <taxon>Cyanobacteriota</taxon>
        <taxon>Cyanophyceae</taxon>
        <taxon>Oscillatoriophycideae</taxon>
        <taxon>Chroococcales</taxon>
        <taxon>Microcystaceae</taxon>
        <taxon>Microcystis</taxon>
    </lineage>
</organism>
<dbReference type="Proteomes" id="UP000192439">
    <property type="component" value="Chromosome"/>
</dbReference>
<keyword evidence="2" id="KW-1185">Reference proteome</keyword>
<dbReference type="AlphaFoldDB" id="A0AB33C524"/>
<sequence>MVWLGFAQASLIFDRQKLLLLNPTDKIGDRLSQKLLS</sequence>
<proteinExistence type="predicted"/>
<evidence type="ECO:0000313" key="1">
    <source>
        <dbReference type="EMBL" id="ARI83301.1"/>
    </source>
</evidence>
<gene>
    <name evidence="1" type="ORF">BH695_4022</name>
</gene>
<protein>
    <submittedName>
        <fullName evidence="1">Uncharacterized protein</fullName>
    </submittedName>
</protein>
<evidence type="ECO:0000313" key="2">
    <source>
        <dbReference type="Proteomes" id="UP000192439"/>
    </source>
</evidence>
<dbReference type="EMBL" id="CP020771">
    <property type="protein sequence ID" value="ARI83301.1"/>
    <property type="molecule type" value="Genomic_DNA"/>
</dbReference>
<name>A0AB33C524_MICA7</name>
<accession>A0AB33C524</accession>
<reference evidence="1 2" key="1">
    <citation type="journal article" date="2018" name="Harmful Algae">
        <title>The highly heterogeneous methylated genomes and diverse restriction-modification systems of bloom-forming Microcystis.</title>
        <authorList>
            <person name="Zhao L."/>
            <person name="Song Y."/>
            <person name="Li L."/>
            <person name="Gan N."/>
            <person name="Brand J.J."/>
            <person name="Song L."/>
        </authorList>
    </citation>
    <scope>NUCLEOTIDE SEQUENCE [LARGE SCALE GENOMIC DNA]</scope>
    <source>
        <strain evidence="1 2">PCC 7806SL</strain>
    </source>
</reference>